<name>A0A0D2NE07_HYPSF</name>
<feature type="region of interest" description="Disordered" evidence="1">
    <location>
        <begin position="110"/>
        <end position="133"/>
    </location>
</feature>
<feature type="region of interest" description="Disordered" evidence="1">
    <location>
        <begin position="148"/>
        <end position="194"/>
    </location>
</feature>
<dbReference type="Proteomes" id="UP000054270">
    <property type="component" value="Unassembled WGS sequence"/>
</dbReference>
<keyword evidence="3" id="KW-1185">Reference proteome</keyword>
<proteinExistence type="predicted"/>
<evidence type="ECO:0000313" key="2">
    <source>
        <dbReference type="EMBL" id="KJA17274.1"/>
    </source>
</evidence>
<gene>
    <name evidence="2" type="ORF">HYPSUDRAFT_206324</name>
</gene>
<organism evidence="2 3">
    <name type="scientific">Hypholoma sublateritium (strain FD-334 SS-4)</name>
    <dbReference type="NCBI Taxonomy" id="945553"/>
    <lineage>
        <taxon>Eukaryota</taxon>
        <taxon>Fungi</taxon>
        <taxon>Dikarya</taxon>
        <taxon>Basidiomycota</taxon>
        <taxon>Agaricomycotina</taxon>
        <taxon>Agaricomycetes</taxon>
        <taxon>Agaricomycetidae</taxon>
        <taxon>Agaricales</taxon>
        <taxon>Agaricineae</taxon>
        <taxon>Strophariaceae</taxon>
        <taxon>Hypholoma</taxon>
    </lineage>
</organism>
<protein>
    <submittedName>
        <fullName evidence="2">Uncharacterized protein</fullName>
    </submittedName>
</protein>
<sequence>MPMIVLVDDQSLPAAPYVGLLPPNNKAKRNSSKFVYGFPLPDEWFRFRYLHDLDISALDEEAIKEKRRLYRGMLLAHLPCVKGHVVTGPVDAVTSPVRGRTQSNLENVVGAEDGNDADVSPASVAPRDGSGSTSEWLRIARAACLEERHQSSQTSRVRTSACEGTQHAAPPRREEAPSRQRWATGGRTGIPAGQ</sequence>
<dbReference type="EMBL" id="KN817606">
    <property type="protein sequence ID" value="KJA17274.1"/>
    <property type="molecule type" value="Genomic_DNA"/>
</dbReference>
<evidence type="ECO:0000256" key="1">
    <source>
        <dbReference type="SAM" id="MobiDB-lite"/>
    </source>
</evidence>
<reference evidence="3" key="1">
    <citation type="submission" date="2014-04" db="EMBL/GenBank/DDBJ databases">
        <title>Evolutionary Origins and Diversification of the Mycorrhizal Mutualists.</title>
        <authorList>
            <consortium name="DOE Joint Genome Institute"/>
            <consortium name="Mycorrhizal Genomics Consortium"/>
            <person name="Kohler A."/>
            <person name="Kuo A."/>
            <person name="Nagy L.G."/>
            <person name="Floudas D."/>
            <person name="Copeland A."/>
            <person name="Barry K.W."/>
            <person name="Cichocki N."/>
            <person name="Veneault-Fourrey C."/>
            <person name="LaButti K."/>
            <person name="Lindquist E.A."/>
            <person name="Lipzen A."/>
            <person name="Lundell T."/>
            <person name="Morin E."/>
            <person name="Murat C."/>
            <person name="Riley R."/>
            <person name="Ohm R."/>
            <person name="Sun H."/>
            <person name="Tunlid A."/>
            <person name="Henrissat B."/>
            <person name="Grigoriev I.V."/>
            <person name="Hibbett D.S."/>
            <person name="Martin F."/>
        </authorList>
    </citation>
    <scope>NUCLEOTIDE SEQUENCE [LARGE SCALE GENOMIC DNA]</scope>
    <source>
        <strain evidence="3">FD-334 SS-4</strain>
    </source>
</reference>
<evidence type="ECO:0000313" key="3">
    <source>
        <dbReference type="Proteomes" id="UP000054270"/>
    </source>
</evidence>
<accession>A0A0D2NE07</accession>
<dbReference type="AlphaFoldDB" id="A0A0D2NE07"/>